<reference evidence="3 4" key="1">
    <citation type="submission" date="2020-09" db="EMBL/GenBank/DDBJ databases">
        <title>TT11 complete genome.</title>
        <authorList>
            <person name="Wu Z."/>
        </authorList>
    </citation>
    <scope>NUCLEOTIDE SEQUENCE [LARGE SCALE GENOMIC DNA]</scope>
    <source>
        <strain evidence="3 4">TT11</strain>
    </source>
</reference>
<organism evidence="3 4">
    <name type="scientific">Aestuariibaculum sediminum</name>
    <dbReference type="NCBI Taxonomy" id="2770637"/>
    <lineage>
        <taxon>Bacteria</taxon>
        <taxon>Pseudomonadati</taxon>
        <taxon>Bacteroidota</taxon>
        <taxon>Flavobacteriia</taxon>
        <taxon>Flavobacteriales</taxon>
        <taxon>Flavobacteriaceae</taxon>
    </lineage>
</organism>
<comment type="caution">
    <text evidence="3">The sequence shown here is derived from an EMBL/GenBank/DDBJ whole genome shotgun (WGS) entry which is preliminary data.</text>
</comment>
<dbReference type="InterPro" id="IPR029058">
    <property type="entry name" value="AB_hydrolase_fold"/>
</dbReference>
<evidence type="ECO:0000313" key="3">
    <source>
        <dbReference type="EMBL" id="MBD0832549.1"/>
    </source>
</evidence>
<evidence type="ECO:0000256" key="1">
    <source>
        <dbReference type="ARBA" id="ARBA00022801"/>
    </source>
</evidence>
<dbReference type="SMART" id="SM00939">
    <property type="entry name" value="PepX_C"/>
    <property type="match status" value="1"/>
</dbReference>
<dbReference type="NCBIfam" id="TIGR00976">
    <property type="entry name" value="CocE_NonD"/>
    <property type="match status" value="1"/>
</dbReference>
<keyword evidence="1 3" id="KW-0378">Hydrolase</keyword>
<keyword evidence="4" id="KW-1185">Reference proteome</keyword>
<dbReference type="InterPro" id="IPR008979">
    <property type="entry name" value="Galactose-bd-like_sf"/>
</dbReference>
<dbReference type="Pfam" id="PF02129">
    <property type="entry name" value="Peptidase_S15"/>
    <property type="match status" value="1"/>
</dbReference>
<dbReference type="AlphaFoldDB" id="A0A8J6Q2R5"/>
<dbReference type="Gene3D" id="2.60.120.260">
    <property type="entry name" value="Galactose-binding domain-like"/>
    <property type="match status" value="1"/>
</dbReference>
<dbReference type="InterPro" id="IPR000383">
    <property type="entry name" value="Xaa-Pro-like_dom"/>
</dbReference>
<proteinExistence type="predicted"/>
<dbReference type="SUPFAM" id="SSF53474">
    <property type="entry name" value="alpha/beta-Hydrolases"/>
    <property type="match status" value="1"/>
</dbReference>
<feature type="domain" description="Xaa-Pro dipeptidyl-peptidase C-terminal" evidence="2">
    <location>
        <begin position="367"/>
        <end position="594"/>
    </location>
</feature>
<dbReference type="EMBL" id="JACVXB010000004">
    <property type="protein sequence ID" value="MBD0832549.1"/>
    <property type="molecule type" value="Genomic_DNA"/>
</dbReference>
<dbReference type="InterPro" id="IPR013736">
    <property type="entry name" value="Xaa-Pro_dipept_C"/>
</dbReference>
<dbReference type="RefSeq" id="WP_188230340.1">
    <property type="nucleotide sequence ID" value="NZ_JACVXB010000004.1"/>
</dbReference>
<dbReference type="Proteomes" id="UP000600588">
    <property type="component" value="Unassembled WGS sequence"/>
</dbReference>
<dbReference type="GO" id="GO:0008239">
    <property type="term" value="F:dipeptidyl-peptidase activity"/>
    <property type="evidence" value="ECO:0007669"/>
    <property type="project" value="InterPro"/>
</dbReference>
<sequence>MKKFSISTKYLIDFNLVVGLFGSSCGSEKKSEESQSRISKPGAYAGYSEVVYAADYHISSQYIEMRDGVKLAVDIYRHKDKSTGAVTEKPLLVLWMHTPYNRLYNGYNSEKLTVNCYAGTVSELIKYGYVVATVDFRGLDASYGHNEAFNRGEWGEPAAYDAYDVTEWLALQPWSYGNIGMWGCSATGDSQMQVPTTAPPHLKAMFPMSFDFDTYAFRVPRGIGNLSRWPNPDDGLTHQQRRDNWAATVDGDEDSTLLKEAIKEHKGTAESAGYIPFCDGYSNELTNDVFKQWWVKSSPSTYLDEINQSGVGMYMAVNWDEGYTKHGAYFAFNNITTPSKIIMGLGGHCDWLVAEELTGFDIVTEELRFFDYWLKGIDNGIMEENPVYYYTYNAPRKKEWQLSKTWPLVEMLRVKYYLGKGALCKTHPVDEGLNVKKVSYDFSTGADGAGELIYETAPSEKDIQLTGHPEIKLWVSFSATDGDFVATIQDVAPDCRVSSYYTQGQLRASIRKQSELPYNNLDLPWHSGLESDVEHLVHGKPTLLEFPILSISMIFKVRHKIQLVISFAGRGTPKVEPAPEVSIYRDSDKPSYLVLPIIE</sequence>
<dbReference type="SUPFAM" id="SSF49785">
    <property type="entry name" value="Galactose-binding domain-like"/>
    <property type="match status" value="1"/>
</dbReference>
<accession>A0A8J6Q2R5</accession>
<gene>
    <name evidence="3" type="ORF">ICJ83_10440</name>
</gene>
<name>A0A8J6Q2R5_9FLAO</name>
<dbReference type="Pfam" id="PF08530">
    <property type="entry name" value="PepX_C"/>
    <property type="match status" value="1"/>
</dbReference>
<evidence type="ECO:0000313" key="4">
    <source>
        <dbReference type="Proteomes" id="UP000600588"/>
    </source>
</evidence>
<dbReference type="PROSITE" id="PS51257">
    <property type="entry name" value="PROKAR_LIPOPROTEIN"/>
    <property type="match status" value="1"/>
</dbReference>
<protein>
    <submittedName>
        <fullName evidence="3">CocE/NonD family hydrolase</fullName>
    </submittedName>
</protein>
<dbReference type="InterPro" id="IPR005674">
    <property type="entry name" value="CocE/Ser_esterase"/>
</dbReference>
<evidence type="ECO:0000259" key="2">
    <source>
        <dbReference type="SMART" id="SM00939"/>
    </source>
</evidence>
<dbReference type="Gene3D" id="1.10.3020.10">
    <property type="entry name" value="alpha-amino acid ester hydrolase ( Helical cap domain)"/>
    <property type="match status" value="1"/>
</dbReference>
<dbReference type="Gene3D" id="3.40.50.1820">
    <property type="entry name" value="alpha/beta hydrolase"/>
    <property type="match status" value="1"/>
</dbReference>